<proteinExistence type="predicted"/>
<evidence type="ECO:0000313" key="3">
    <source>
        <dbReference type="EMBL" id="VAH99029.1"/>
    </source>
</evidence>
<dbReference type="SMART" id="SM00248">
    <property type="entry name" value="ANK"/>
    <property type="match status" value="4"/>
</dbReference>
<dbReference type="AlphaFoldDB" id="A0A9R0SP82"/>
<gene>
    <name evidence="3" type="ORF">TRITD_4Av1G251220</name>
</gene>
<protein>
    <submittedName>
        <fullName evidence="3">Uncharacterized protein</fullName>
    </submittedName>
</protein>
<dbReference type="InterPro" id="IPR002110">
    <property type="entry name" value="Ankyrin_rpt"/>
</dbReference>
<evidence type="ECO:0000256" key="2">
    <source>
        <dbReference type="SAM" id="MobiDB-lite"/>
    </source>
</evidence>
<accession>A0A9R0SP82</accession>
<name>A0A9R0SP82_TRITD</name>
<keyword evidence="4" id="KW-1185">Reference proteome</keyword>
<dbReference type="EMBL" id="LT934117">
    <property type="protein sequence ID" value="VAH99029.1"/>
    <property type="molecule type" value="Genomic_DNA"/>
</dbReference>
<dbReference type="InterPro" id="IPR036770">
    <property type="entry name" value="Ankyrin_rpt-contain_sf"/>
</dbReference>
<dbReference type="PANTHER" id="PTHR24121:SF26">
    <property type="entry name" value="PGG DOMAIN-CONTAINING PROTEIN"/>
    <property type="match status" value="1"/>
</dbReference>
<reference evidence="3 4" key="1">
    <citation type="submission" date="2017-09" db="EMBL/GenBank/DDBJ databases">
        <authorList>
            <consortium name="International Durum Wheat Genome Sequencing Consortium (IDWGSC)"/>
            <person name="Milanesi L."/>
        </authorList>
    </citation>
    <scope>NUCLEOTIDE SEQUENCE [LARGE SCALE GENOMIC DNA]</scope>
    <source>
        <strain evidence="4">cv. Svevo</strain>
    </source>
</reference>
<sequence>MDLGHHSIQLSAGPGSPAGAMPVTPQPGDGGTMSPELYLALCRGRKKEAMALLRQQHGGAAAAANQVAGIHQVNAEGNSVLHLAAEHGHDKLIHDLASFGDRSLLSSRNSTLDTPLHCAARAGHGKAVSLLVRLSCEGGDDSTLWCKNEAGNTALHLAARLGHGAAVKAMVSAAPGLASEVNNAGVSALYLVVMSRSAPAVRSITTRCGNTSAAGLSSQNALHAAVFQGSEMVRLLLEWMLCMWPIPG</sequence>
<evidence type="ECO:0000313" key="4">
    <source>
        <dbReference type="Proteomes" id="UP000324705"/>
    </source>
</evidence>
<dbReference type="OMA" id="ELAVWHF"/>
<feature type="region of interest" description="Disordered" evidence="2">
    <location>
        <begin position="1"/>
        <end position="32"/>
    </location>
</feature>
<organism evidence="3 4">
    <name type="scientific">Triticum turgidum subsp. durum</name>
    <name type="common">Durum wheat</name>
    <name type="synonym">Triticum durum</name>
    <dbReference type="NCBI Taxonomy" id="4567"/>
    <lineage>
        <taxon>Eukaryota</taxon>
        <taxon>Viridiplantae</taxon>
        <taxon>Streptophyta</taxon>
        <taxon>Embryophyta</taxon>
        <taxon>Tracheophyta</taxon>
        <taxon>Spermatophyta</taxon>
        <taxon>Magnoliopsida</taxon>
        <taxon>Liliopsida</taxon>
        <taxon>Poales</taxon>
        <taxon>Poaceae</taxon>
        <taxon>BOP clade</taxon>
        <taxon>Pooideae</taxon>
        <taxon>Triticodae</taxon>
        <taxon>Triticeae</taxon>
        <taxon>Triticinae</taxon>
        <taxon>Triticum</taxon>
    </lineage>
</organism>
<dbReference type="Proteomes" id="UP000324705">
    <property type="component" value="Chromosome 4A"/>
</dbReference>
<feature type="repeat" description="ANK" evidence="1">
    <location>
        <begin position="76"/>
        <end position="100"/>
    </location>
</feature>
<dbReference type="Gene3D" id="1.25.40.20">
    <property type="entry name" value="Ankyrin repeat-containing domain"/>
    <property type="match status" value="2"/>
</dbReference>
<dbReference type="Gramene" id="TRITD4Av1G251220.1">
    <property type="protein sequence ID" value="TRITD4Av1G251220.1"/>
    <property type="gene ID" value="TRITD4Av1G251220"/>
</dbReference>
<dbReference type="PROSITE" id="PS50297">
    <property type="entry name" value="ANK_REP_REGION"/>
    <property type="match status" value="1"/>
</dbReference>
<dbReference type="PANTHER" id="PTHR24121">
    <property type="entry name" value="NO MECHANORECEPTOR POTENTIAL C, ISOFORM D-RELATED"/>
    <property type="match status" value="1"/>
</dbReference>
<dbReference type="PROSITE" id="PS50088">
    <property type="entry name" value="ANK_REPEAT"/>
    <property type="match status" value="1"/>
</dbReference>
<dbReference type="SUPFAM" id="SSF48403">
    <property type="entry name" value="Ankyrin repeat"/>
    <property type="match status" value="1"/>
</dbReference>
<evidence type="ECO:0000256" key="1">
    <source>
        <dbReference type="PROSITE-ProRule" id="PRU00023"/>
    </source>
</evidence>
<keyword evidence="1" id="KW-0040">ANK repeat</keyword>
<dbReference type="Pfam" id="PF12796">
    <property type="entry name" value="Ank_2"/>
    <property type="match status" value="1"/>
</dbReference>